<evidence type="ECO:0000313" key="2">
    <source>
        <dbReference type="Proteomes" id="UP000281118"/>
    </source>
</evidence>
<dbReference type="AlphaFoldDB" id="A0A3S0XHR4"/>
<protein>
    <submittedName>
        <fullName evidence="1">Uncharacterized protein</fullName>
    </submittedName>
</protein>
<comment type="caution">
    <text evidence="1">The sequence shown here is derived from an EMBL/GenBank/DDBJ whole genome shotgun (WGS) entry which is preliminary data.</text>
</comment>
<dbReference type="Proteomes" id="UP000281118">
    <property type="component" value="Unassembled WGS sequence"/>
</dbReference>
<reference evidence="1 2" key="1">
    <citation type="submission" date="2018-12" db="EMBL/GenBank/DDBJ databases">
        <title>The genome sequences of Variovorax guangxiensis DSM 27352.</title>
        <authorList>
            <person name="Gao J."/>
            <person name="Sun J."/>
        </authorList>
    </citation>
    <scope>NUCLEOTIDE SEQUENCE [LARGE SCALE GENOMIC DNA]</scope>
    <source>
        <strain evidence="1 2">DSM 27352</strain>
    </source>
</reference>
<accession>A0A3S0XHR4</accession>
<organism evidence="1 2">
    <name type="scientific">Variovorax guangxiensis</name>
    <dbReference type="NCBI Taxonomy" id="1775474"/>
    <lineage>
        <taxon>Bacteria</taxon>
        <taxon>Pseudomonadati</taxon>
        <taxon>Pseudomonadota</taxon>
        <taxon>Betaproteobacteria</taxon>
        <taxon>Burkholderiales</taxon>
        <taxon>Comamonadaceae</taxon>
        <taxon>Variovorax</taxon>
    </lineage>
</organism>
<sequence>MNSELHQLAKTADLGSEARRLPRLRFGFTCVQRVRHLLESPEALEGLDTLGAFLEGKINSAALALAEQRMAVVAGSHPGSRSIDGTAHAAVSATYAVFQAVAGRALQAAEYAAYATVYAYGAYAITDPEAFAEEFAWQVSALEALLREEHPLRARAG</sequence>
<dbReference type="EMBL" id="RXFT01000009">
    <property type="protein sequence ID" value="RUR69660.1"/>
    <property type="molecule type" value="Genomic_DNA"/>
</dbReference>
<dbReference type="OrthoDB" id="8596412at2"/>
<evidence type="ECO:0000313" key="1">
    <source>
        <dbReference type="EMBL" id="RUR69660.1"/>
    </source>
</evidence>
<gene>
    <name evidence="1" type="ORF">EJP67_21625</name>
</gene>
<proteinExistence type="predicted"/>
<name>A0A3S0XHR4_9BURK</name>
<dbReference type="RefSeq" id="WP_126023756.1">
    <property type="nucleotide sequence ID" value="NZ_RXFT01000009.1"/>
</dbReference>